<keyword evidence="3" id="KW-1185">Reference proteome</keyword>
<dbReference type="KEGG" id="ker:91099083"/>
<feature type="region of interest" description="Disordered" evidence="1">
    <location>
        <begin position="1"/>
        <end position="22"/>
    </location>
</feature>
<protein>
    <submittedName>
        <fullName evidence="2">Uncharacterized protein</fullName>
    </submittedName>
</protein>
<reference evidence="2 3" key="1">
    <citation type="submission" date="2024-01" db="EMBL/GenBank/DDBJ databases">
        <title>Comparative genomics of Cryptococcus and Kwoniella reveals pathogenesis evolution and contrasting modes of karyotype evolution via chromosome fusion or intercentromeric recombination.</title>
        <authorList>
            <person name="Coelho M.A."/>
            <person name="David-Palma M."/>
            <person name="Shea T."/>
            <person name="Bowers K."/>
            <person name="McGinley-Smith S."/>
            <person name="Mohammad A.W."/>
            <person name="Gnirke A."/>
            <person name="Yurkov A.M."/>
            <person name="Nowrousian M."/>
            <person name="Sun S."/>
            <person name="Cuomo C.A."/>
            <person name="Heitman J."/>
        </authorList>
    </citation>
    <scope>NUCLEOTIDE SEQUENCE [LARGE SCALE GENOMIC DNA]</scope>
    <source>
        <strain evidence="2 3">PYCC6329</strain>
    </source>
</reference>
<name>A0AAX4K6X6_9TREE</name>
<evidence type="ECO:0000256" key="1">
    <source>
        <dbReference type="SAM" id="MobiDB-lite"/>
    </source>
</evidence>
<dbReference type="Proteomes" id="UP001358614">
    <property type="component" value="Chromosome 1"/>
</dbReference>
<dbReference type="GeneID" id="91099083"/>
<dbReference type="EMBL" id="CP144089">
    <property type="protein sequence ID" value="WWD02241.1"/>
    <property type="molecule type" value="Genomic_DNA"/>
</dbReference>
<organism evidence="2 3">
    <name type="scientific">Kwoniella europaea PYCC6329</name>
    <dbReference type="NCBI Taxonomy" id="1423913"/>
    <lineage>
        <taxon>Eukaryota</taxon>
        <taxon>Fungi</taxon>
        <taxon>Dikarya</taxon>
        <taxon>Basidiomycota</taxon>
        <taxon>Agaricomycotina</taxon>
        <taxon>Tremellomycetes</taxon>
        <taxon>Tremellales</taxon>
        <taxon>Cryptococcaceae</taxon>
        <taxon>Kwoniella</taxon>
    </lineage>
</organism>
<dbReference type="AlphaFoldDB" id="A0AAX4K6X6"/>
<gene>
    <name evidence="2" type="ORF">V865_000279</name>
</gene>
<sequence>MSTTFHHDKSDEREQAQGGDSKLARALRMTGDLLTLVAEITLDRTVDQLAESSVRSLRQNVRFGEEHEQDQDEFVKRAVQGRLSKSTLADVT</sequence>
<evidence type="ECO:0000313" key="3">
    <source>
        <dbReference type="Proteomes" id="UP001358614"/>
    </source>
</evidence>
<feature type="compositionally biased region" description="Basic and acidic residues" evidence="1">
    <location>
        <begin position="1"/>
        <end position="15"/>
    </location>
</feature>
<evidence type="ECO:0000313" key="2">
    <source>
        <dbReference type="EMBL" id="WWD02241.1"/>
    </source>
</evidence>
<accession>A0AAX4K6X6</accession>
<dbReference type="RefSeq" id="XP_066080208.1">
    <property type="nucleotide sequence ID" value="XM_066224111.1"/>
</dbReference>
<proteinExistence type="predicted"/>